<dbReference type="Gene3D" id="3.10.100.10">
    <property type="entry name" value="Mannose-Binding Protein A, subunit A"/>
    <property type="match status" value="1"/>
</dbReference>
<dbReference type="OrthoDB" id="6350332at2759"/>
<evidence type="ECO:0000256" key="2">
    <source>
        <dbReference type="SAM" id="Phobius"/>
    </source>
</evidence>
<dbReference type="AlphaFoldDB" id="A0A6A4WH35"/>
<feature type="transmembrane region" description="Helical" evidence="2">
    <location>
        <begin position="910"/>
        <end position="930"/>
    </location>
</feature>
<gene>
    <name evidence="4" type="ORF">FJT64_021817</name>
</gene>
<keyword evidence="2" id="KW-1133">Transmembrane helix</keyword>
<reference evidence="4 5" key="1">
    <citation type="submission" date="2019-07" db="EMBL/GenBank/DDBJ databases">
        <title>Draft genome assembly of a fouling barnacle, Amphibalanus amphitrite (Darwin, 1854): The first reference genome for Thecostraca.</title>
        <authorList>
            <person name="Kim W."/>
        </authorList>
    </citation>
    <scope>NUCLEOTIDE SEQUENCE [LARGE SCALE GENOMIC DNA]</scope>
    <source>
        <strain evidence="4">SNU_AA5</strain>
        <tissue evidence="4">Soma without cirri and trophi</tissue>
    </source>
</reference>
<feature type="domain" description="C-type lectin" evidence="3">
    <location>
        <begin position="252"/>
        <end position="354"/>
    </location>
</feature>
<dbReference type="InterPro" id="IPR016186">
    <property type="entry name" value="C-type_lectin-like/link_sf"/>
</dbReference>
<comment type="caution">
    <text evidence="4">The sequence shown here is derived from an EMBL/GenBank/DDBJ whole genome shotgun (WGS) entry which is preliminary data.</text>
</comment>
<accession>A0A6A4WH35</accession>
<dbReference type="PROSITE" id="PS50041">
    <property type="entry name" value="C_TYPE_LECTIN_2"/>
    <property type="match status" value="1"/>
</dbReference>
<dbReference type="Pfam" id="PF00059">
    <property type="entry name" value="Lectin_C"/>
    <property type="match status" value="1"/>
</dbReference>
<dbReference type="EMBL" id="VIIS01000635">
    <property type="protein sequence ID" value="KAF0306756.1"/>
    <property type="molecule type" value="Genomic_DNA"/>
</dbReference>
<keyword evidence="5" id="KW-1185">Reference proteome</keyword>
<dbReference type="CDD" id="cd00037">
    <property type="entry name" value="CLECT"/>
    <property type="match status" value="1"/>
</dbReference>
<feature type="region of interest" description="Disordered" evidence="1">
    <location>
        <begin position="675"/>
        <end position="703"/>
    </location>
</feature>
<organism evidence="4 5">
    <name type="scientific">Amphibalanus amphitrite</name>
    <name type="common">Striped barnacle</name>
    <name type="synonym">Balanus amphitrite</name>
    <dbReference type="NCBI Taxonomy" id="1232801"/>
    <lineage>
        <taxon>Eukaryota</taxon>
        <taxon>Metazoa</taxon>
        <taxon>Ecdysozoa</taxon>
        <taxon>Arthropoda</taxon>
        <taxon>Crustacea</taxon>
        <taxon>Multicrustacea</taxon>
        <taxon>Cirripedia</taxon>
        <taxon>Thoracica</taxon>
        <taxon>Thoracicalcarea</taxon>
        <taxon>Balanomorpha</taxon>
        <taxon>Balanoidea</taxon>
        <taxon>Balanidae</taxon>
        <taxon>Amphibalaninae</taxon>
        <taxon>Amphibalanus</taxon>
    </lineage>
</organism>
<protein>
    <recommendedName>
        <fullName evidence="3">C-type lectin domain-containing protein</fullName>
    </recommendedName>
</protein>
<name>A0A6A4WH35_AMPAM</name>
<feature type="transmembrane region" description="Helical" evidence="2">
    <location>
        <begin position="1053"/>
        <end position="1076"/>
    </location>
</feature>
<dbReference type="InterPro" id="IPR016187">
    <property type="entry name" value="CTDL_fold"/>
</dbReference>
<feature type="transmembrane region" description="Helical" evidence="2">
    <location>
        <begin position="976"/>
        <end position="999"/>
    </location>
</feature>
<keyword evidence="2" id="KW-0472">Membrane</keyword>
<keyword evidence="2" id="KW-0812">Transmembrane</keyword>
<evidence type="ECO:0000313" key="5">
    <source>
        <dbReference type="Proteomes" id="UP000440578"/>
    </source>
</evidence>
<sequence>MWQPLSANLHNGETPVISRLPVDRFALEVLHREGSEHVASRGETTGTRWTVARPLWGAAYELLLWVQIAGVQFPWAQYSVRAKLGCPDGQQRCAADGAVFELPDVLLSSWDSANNTLTANWSMTSHGWRVPEFMFSVVVSEAGSGITNQWRPAVLRGDGGDLPASAYRLVVSADGRQLRSDLVDGARTAAVFEWRYTGTVAAGTEYRIHVECSFPTRNFSCGAVTVTPTAPDAATPTDSGWLVLDVPEPAGSWAEASSTCQRRGGHLVAVTSADRQQQLTDLLERRGLSQAWIGLSVCPPYGSRARFEDMGTPPPAAAGECCVKLFRTEDVTSGTVHYQWRMDMCQSVLPPICASRVEGELLNPVENLTARSEYPLSLDLSWQPRSSGWAPSSCLIQVCPTRDLSQRETSLTLPCTNWTSSDGRQAHISGLPGYHEFQVTVWSQLASIQSTEAAYVTARSLSLLPLSVAISRSGLLTAVWQRKVVAGAGDQAADVVLRRMDVAEPPSPSVQALSQALAAAQRAADLEADGAASAVGAATAEPLSRLSTDRARRQPSDNIRWSGLELGARYLLALFDADSNDTTDYVAFSAGPTCMSGEYQLGALCFWPSQEAATYSEALSTCDTSGDARPASASLRARPWVAPIATREEYQLVKNISLVLNKSFWVVQREKRRRRRDLTRRSEPGDVELLPGFKEPPPEPTSDPLAELLSEDLAVNTAEENFTEMDAAAESDVEFSEPTVLKPCTYVQQDRSGIQASTSSCDQEMQAMCSTNITGKLRDLLTLPEFRESDLRIEPSSSRIRIDWIVPEAWSASYLVTVYKRPPPTPGGAETGAARTGHDVRIKRAATSDTYKSPPVVLEELDENALYEVTIVRDSAGKQTMVGPIIIRALDPPRQPSMFPVDDGPRMCLALSYVIVMVTGLLVAIILLLARVPVPEGIYQVTVATTVSVGYLFVLLSHGGPLSAGGTAGCRAAAAITHLAFSVALAAVLLLALALPGLLGGAAGRFPGRHAWAVPLLAAGPQTAVVMLLIAAAVDSRGYVDAAPQTALGRLRFTTTALLVLLAACWALGAAAAFFGNRTLVICEAVSTVLLAAALGAMCADTFIAGARPWRQRVMPQKGAAAAPRPGGRPPANLTLTTVHPAGSTSNNMFVKRTFHFGADPAEADKKIILSMPTPE</sequence>
<evidence type="ECO:0000313" key="4">
    <source>
        <dbReference type="EMBL" id="KAF0306756.1"/>
    </source>
</evidence>
<feature type="transmembrane region" description="Helical" evidence="2">
    <location>
        <begin position="1011"/>
        <end position="1033"/>
    </location>
</feature>
<dbReference type="InterPro" id="IPR001304">
    <property type="entry name" value="C-type_lectin-like"/>
</dbReference>
<evidence type="ECO:0000259" key="3">
    <source>
        <dbReference type="PROSITE" id="PS50041"/>
    </source>
</evidence>
<evidence type="ECO:0000256" key="1">
    <source>
        <dbReference type="SAM" id="MobiDB-lite"/>
    </source>
</evidence>
<feature type="transmembrane region" description="Helical" evidence="2">
    <location>
        <begin position="1088"/>
        <end position="1107"/>
    </location>
</feature>
<feature type="transmembrane region" description="Helical" evidence="2">
    <location>
        <begin position="937"/>
        <end position="956"/>
    </location>
</feature>
<proteinExistence type="predicted"/>
<dbReference type="Proteomes" id="UP000440578">
    <property type="component" value="Unassembled WGS sequence"/>
</dbReference>
<dbReference type="SUPFAM" id="SSF56436">
    <property type="entry name" value="C-type lectin-like"/>
    <property type="match status" value="1"/>
</dbReference>